<name>A0A5J5GDQ6_9RHOB</name>
<dbReference type="Proteomes" id="UP000326554">
    <property type="component" value="Unassembled WGS sequence"/>
</dbReference>
<organism evidence="2 3">
    <name type="scientific">Histidinibacterium aquaticum</name>
    <dbReference type="NCBI Taxonomy" id="2613962"/>
    <lineage>
        <taxon>Bacteria</taxon>
        <taxon>Pseudomonadati</taxon>
        <taxon>Pseudomonadota</taxon>
        <taxon>Alphaproteobacteria</taxon>
        <taxon>Rhodobacterales</taxon>
        <taxon>Paracoccaceae</taxon>
        <taxon>Histidinibacterium</taxon>
    </lineage>
</organism>
<evidence type="ECO:0000313" key="3">
    <source>
        <dbReference type="Proteomes" id="UP000326554"/>
    </source>
</evidence>
<dbReference type="EMBL" id="VYQE01000006">
    <property type="protein sequence ID" value="KAA9005594.1"/>
    <property type="molecule type" value="Genomic_DNA"/>
</dbReference>
<keyword evidence="1" id="KW-0812">Transmembrane</keyword>
<keyword evidence="1" id="KW-0472">Membrane</keyword>
<feature type="transmembrane region" description="Helical" evidence="1">
    <location>
        <begin position="42"/>
        <end position="75"/>
    </location>
</feature>
<keyword evidence="3" id="KW-1185">Reference proteome</keyword>
<dbReference type="AlphaFoldDB" id="A0A5J5GDQ6"/>
<reference evidence="2 3" key="1">
    <citation type="submission" date="2019-09" db="EMBL/GenBank/DDBJ databases">
        <authorList>
            <person name="Park J.-S."/>
            <person name="Choi H.-J."/>
        </authorList>
    </citation>
    <scope>NUCLEOTIDE SEQUENCE [LARGE SCALE GENOMIC DNA]</scope>
    <source>
        <strain evidence="2 3">176SS1-4</strain>
    </source>
</reference>
<keyword evidence="1" id="KW-1133">Transmembrane helix</keyword>
<accession>A0A5J5GDQ6</accession>
<dbReference type="RefSeq" id="WP_150446500.1">
    <property type="nucleotide sequence ID" value="NZ_VYQE01000006.1"/>
</dbReference>
<gene>
    <name evidence="2" type="ORF">F3S47_16960</name>
</gene>
<evidence type="ECO:0000256" key="1">
    <source>
        <dbReference type="SAM" id="Phobius"/>
    </source>
</evidence>
<protein>
    <submittedName>
        <fullName evidence="2">Uncharacterized protein</fullName>
    </submittedName>
</protein>
<comment type="caution">
    <text evidence="2">The sequence shown here is derived from an EMBL/GenBank/DDBJ whole genome shotgun (WGS) entry which is preliminary data.</text>
</comment>
<proteinExistence type="predicted"/>
<evidence type="ECO:0000313" key="2">
    <source>
        <dbReference type="EMBL" id="KAA9005594.1"/>
    </source>
</evidence>
<sequence>MLGFLIALAAGFAAPRLDDSVARPLAKAMAPHIAVQPHEIRAISVMVAFLGAALLASALDSGTAFAVVLGGVLGYFATRGTAALRKVVEGPRS</sequence>